<protein>
    <recommendedName>
        <fullName evidence="3">F-box domain-containing protein</fullName>
    </recommendedName>
</protein>
<evidence type="ECO:0000313" key="1">
    <source>
        <dbReference type="EMBL" id="GJJ76188.1"/>
    </source>
</evidence>
<name>A0A9P3HGW4_9FUNG</name>
<comment type="caution">
    <text evidence="1">The sequence shown here is derived from an EMBL/GenBank/DDBJ whole genome shotgun (WGS) entry which is preliminary data.</text>
</comment>
<keyword evidence="2" id="KW-1185">Reference proteome</keyword>
<dbReference type="GO" id="GO:0031146">
    <property type="term" value="P:SCF-dependent proteasomal ubiquitin-dependent protein catabolic process"/>
    <property type="evidence" value="ECO:0007669"/>
    <property type="project" value="TreeGrafter"/>
</dbReference>
<dbReference type="InterPro" id="IPR032675">
    <property type="entry name" value="LRR_dom_sf"/>
</dbReference>
<sequence length="807" mass="92776">MDVPESANAPSMTSLRKHGHRIRHLALRKKDSYDITEQDLQPTEDDYSDLDYIPTGLRWTNDFLRDYPKIERLELHEIPFLPALTVHNLGLKELSLIQTAVGTGDIAYILKHCKELESLTIADSMLTRAHDGWPKNTPKLFPNIKALDFRRIIGPSLGFLLEWVARCPGLEELRIEPGSIHKEYTDTDYTILEQCPKLSRLEIRKLQLVDGELATILDNCSQLTHLTLRGERLNEKEYRALRRHFPTLQVLNFFGTVEMRSWMCGHIVYMCPNLVELTTSDLKLDEFLTLTPPKITRVRDTPSKTPAKKRLTMAESALAENNPLLPTDPTKKNMDLVEIQLHVGKFLSASSLAACVQVSQTWHAIFLPLLYSVISFQNEKTDIPHDPALPTKAHIQRHGHHIRDLLLRLPSRYTQELLSTSKSLKKLRIVQRRERRHESDSEVMQLVHNNPRIQKLELVAFRGSELCCKVAQDVQICSRLTELRFFRMVEMDVLVVAQLLQSCEQLTTFGLSHCKLSFVGGTDRVLWPKLLSPLKTLELTECNGAGLALFFDWMIHSHSGVFERLSRLVICKLGLEDGVLTTLLGRCSTDLAVLILKYETFSWTEFVTLRRLSGTLKILHLSLDCKIWLYQQIFCSFTGLVEIWRSILFVDSVCASEPEHPLPNSGTRTVAGPMEKEEDELGMIQEPWACIGVRRLTLHIRWSLSDLRNSEMVNRLTKLKGLEEMELTANYSQSDRKRWEDNKGVYEKQKFLACGSPQTRDLRRSSWKTGTFKRSDMAYYPALKWMVETWPRLKVFKYTDVDAAESK</sequence>
<gene>
    <name evidence="1" type="ORF">EMPS_08547</name>
</gene>
<dbReference type="SUPFAM" id="SSF81383">
    <property type="entry name" value="F-box domain"/>
    <property type="match status" value="1"/>
</dbReference>
<dbReference type="AlphaFoldDB" id="A0A9P3HGW4"/>
<organism evidence="1 2">
    <name type="scientific">Entomortierella parvispora</name>
    <dbReference type="NCBI Taxonomy" id="205924"/>
    <lineage>
        <taxon>Eukaryota</taxon>
        <taxon>Fungi</taxon>
        <taxon>Fungi incertae sedis</taxon>
        <taxon>Mucoromycota</taxon>
        <taxon>Mortierellomycotina</taxon>
        <taxon>Mortierellomycetes</taxon>
        <taxon>Mortierellales</taxon>
        <taxon>Mortierellaceae</taxon>
        <taxon>Entomortierella</taxon>
    </lineage>
</organism>
<reference evidence="1" key="1">
    <citation type="submission" date="2021-11" db="EMBL/GenBank/DDBJ databases">
        <authorList>
            <person name="Herlambang A."/>
            <person name="Guo Y."/>
            <person name="Takashima Y."/>
            <person name="Nishizawa T."/>
        </authorList>
    </citation>
    <scope>NUCLEOTIDE SEQUENCE</scope>
    <source>
        <strain evidence="1">E1425</strain>
    </source>
</reference>
<dbReference type="SUPFAM" id="SSF52047">
    <property type="entry name" value="RNI-like"/>
    <property type="match status" value="2"/>
</dbReference>
<dbReference type="GO" id="GO:0019005">
    <property type="term" value="C:SCF ubiquitin ligase complex"/>
    <property type="evidence" value="ECO:0007669"/>
    <property type="project" value="TreeGrafter"/>
</dbReference>
<dbReference type="PANTHER" id="PTHR13318">
    <property type="entry name" value="PARTNER OF PAIRED, ISOFORM B-RELATED"/>
    <property type="match status" value="1"/>
</dbReference>
<proteinExistence type="predicted"/>
<evidence type="ECO:0008006" key="3">
    <source>
        <dbReference type="Google" id="ProtNLM"/>
    </source>
</evidence>
<evidence type="ECO:0000313" key="2">
    <source>
        <dbReference type="Proteomes" id="UP000827284"/>
    </source>
</evidence>
<dbReference type="PANTHER" id="PTHR13318:SF247">
    <property type="entry name" value="GH16156P"/>
    <property type="match status" value="1"/>
</dbReference>
<reference evidence="1" key="2">
    <citation type="journal article" date="2022" name="Microbiol. Resour. Announc.">
        <title>Whole-Genome Sequence of Entomortierella parvispora E1425, a Mucoromycotan Fungus Associated with Burkholderiaceae-Related Endosymbiotic Bacteria.</title>
        <authorList>
            <person name="Herlambang A."/>
            <person name="Guo Y."/>
            <person name="Takashima Y."/>
            <person name="Narisawa K."/>
            <person name="Ohta H."/>
            <person name="Nishizawa T."/>
        </authorList>
    </citation>
    <scope>NUCLEOTIDE SEQUENCE</scope>
    <source>
        <strain evidence="1">E1425</strain>
    </source>
</reference>
<accession>A0A9P3HGW4</accession>
<dbReference type="Proteomes" id="UP000827284">
    <property type="component" value="Unassembled WGS sequence"/>
</dbReference>
<dbReference type="EMBL" id="BQFW01000012">
    <property type="protein sequence ID" value="GJJ76188.1"/>
    <property type="molecule type" value="Genomic_DNA"/>
</dbReference>
<dbReference type="InterPro" id="IPR036047">
    <property type="entry name" value="F-box-like_dom_sf"/>
</dbReference>
<dbReference type="Gene3D" id="3.80.10.10">
    <property type="entry name" value="Ribonuclease Inhibitor"/>
    <property type="match status" value="2"/>
</dbReference>
<dbReference type="OrthoDB" id="2437284at2759"/>